<dbReference type="RefSeq" id="WP_175208209.1">
    <property type="nucleotide sequence ID" value="NZ_CADILG010000025.1"/>
</dbReference>
<dbReference type="AlphaFoldDB" id="A0A6S7DA17"/>
<proteinExistence type="predicted"/>
<name>A0A6S7DA17_9BURK</name>
<dbReference type="SUPFAM" id="SSF75005">
    <property type="entry name" value="Arabinanase/levansucrase/invertase"/>
    <property type="match status" value="1"/>
</dbReference>
<dbReference type="InterPro" id="IPR023296">
    <property type="entry name" value="Glyco_hydro_beta-prop_sf"/>
</dbReference>
<evidence type="ECO:0000313" key="2">
    <source>
        <dbReference type="Proteomes" id="UP000494117"/>
    </source>
</evidence>
<dbReference type="PANTHER" id="PTHR35279:SF1">
    <property type="entry name" value="ARABINANASE_LEVANSUCRASE_INVERTASE"/>
    <property type="match status" value="1"/>
</dbReference>
<dbReference type="PANTHER" id="PTHR35279">
    <property type="match status" value="1"/>
</dbReference>
<sequence>MATHGAIVSGPDAQVWRPLGQVLGAPLAVDWAASHASYPTAVPLGGDRVRVYFSPRDAAGRSCLASIELSIHGPRWQIVEPARGPLLQAGRRGAFDADGVTVGCVVPRPGCWLAYYLGWTLGVRVPFTNFIGLAVSGDEGRSFVRHSIAPVVGRSEANPYSLGYPWVLQEGAQWTMWFGTHLEWGEEGLEMQHVVKSASSRDGLAWQPSPDVEVGLAGSADPLEFAVSRPCVVPWGQGRLMWYAKRHPGYRLGFAYAGPDGVWRRRDDCVTFAGEPSPWEASERTYPCVFRMGDDWYMLYNGDGYGRTGFGLARLENPEALPAFPA</sequence>
<accession>A0A6S7DA17</accession>
<evidence type="ECO:0000313" key="1">
    <source>
        <dbReference type="EMBL" id="CAB3884451.1"/>
    </source>
</evidence>
<protein>
    <recommendedName>
        <fullName evidence="3">Glycosyl hydrolase family 32 N-terminal domain-containing protein</fullName>
    </recommendedName>
</protein>
<dbReference type="Proteomes" id="UP000494117">
    <property type="component" value="Unassembled WGS sequence"/>
</dbReference>
<organism evidence="1 2">
    <name type="scientific">Achromobacter anxifer</name>
    <dbReference type="NCBI Taxonomy" id="1287737"/>
    <lineage>
        <taxon>Bacteria</taxon>
        <taxon>Pseudomonadati</taxon>
        <taxon>Pseudomonadota</taxon>
        <taxon>Betaproteobacteria</taxon>
        <taxon>Burkholderiales</taxon>
        <taxon>Alcaligenaceae</taxon>
        <taxon>Achromobacter</taxon>
    </lineage>
</organism>
<dbReference type="Gene3D" id="2.115.10.20">
    <property type="entry name" value="Glycosyl hydrolase domain, family 43"/>
    <property type="match status" value="2"/>
</dbReference>
<keyword evidence="2" id="KW-1185">Reference proteome</keyword>
<evidence type="ECO:0008006" key="3">
    <source>
        <dbReference type="Google" id="ProtNLM"/>
    </source>
</evidence>
<reference evidence="1 2" key="1">
    <citation type="submission" date="2020-04" db="EMBL/GenBank/DDBJ databases">
        <authorList>
            <person name="De Canck E."/>
        </authorList>
    </citation>
    <scope>NUCLEOTIDE SEQUENCE [LARGE SCALE GENOMIC DNA]</scope>
    <source>
        <strain evidence="1 2">LMG 26858</strain>
    </source>
</reference>
<dbReference type="EMBL" id="CADILG010000025">
    <property type="protein sequence ID" value="CAB3884451.1"/>
    <property type="molecule type" value="Genomic_DNA"/>
</dbReference>
<gene>
    <name evidence="1" type="ORF">LMG26858_03401</name>
</gene>